<keyword evidence="1" id="KW-0472">Membrane</keyword>
<feature type="transmembrane region" description="Helical" evidence="1">
    <location>
        <begin position="49"/>
        <end position="69"/>
    </location>
</feature>
<keyword evidence="1" id="KW-0812">Transmembrane</keyword>
<gene>
    <name evidence="2" type="ORF">KQJ23_04455</name>
</gene>
<dbReference type="PANTHER" id="PTHR37305">
    <property type="entry name" value="INTEGRAL MEMBRANE PROTEIN-RELATED"/>
    <property type="match status" value="1"/>
</dbReference>
<feature type="transmembrane region" description="Helical" evidence="1">
    <location>
        <begin position="20"/>
        <end position="37"/>
    </location>
</feature>
<feature type="transmembrane region" description="Helical" evidence="1">
    <location>
        <begin position="204"/>
        <end position="230"/>
    </location>
</feature>
<dbReference type="PANTHER" id="PTHR37305:SF1">
    <property type="entry name" value="MEMBRANE PROTEIN"/>
    <property type="match status" value="1"/>
</dbReference>
<feature type="transmembrane region" description="Helical" evidence="1">
    <location>
        <begin position="97"/>
        <end position="125"/>
    </location>
</feature>
<dbReference type="RefSeq" id="WP_216477484.1">
    <property type="nucleotide sequence ID" value="NZ_JAHLQJ010000003.1"/>
</dbReference>
<dbReference type="EMBL" id="JAHLQJ010000003">
    <property type="protein sequence ID" value="MBU5671079.1"/>
    <property type="molecule type" value="Genomic_DNA"/>
</dbReference>
<sequence length="236" mass="25753">MRSLLSMIAIESKKLSRSYVVWGMLALYLFICAIRVGEGDWSTYLGNVLFMFASVLGLVGYAALTSWTYGREYNDRTFKDLLALPVSRGKIVAGKAIASLAWCLLLTGTAFAFSLLIGMLAGISGLTGELIIYYSLRLLIIAIIQMLLCGPVILLASLSRGYLVPIAYAFTTLIVALIVGATPLGHYMPWVIPSLQYAGSEEALLPLSLGSYLIPVLTGLAGFVATWAWWRWADHK</sequence>
<evidence type="ECO:0000313" key="3">
    <source>
        <dbReference type="Proteomes" id="UP000743001"/>
    </source>
</evidence>
<reference evidence="2 3" key="1">
    <citation type="submission" date="2021-06" db="EMBL/GenBank/DDBJ databases">
        <authorList>
            <person name="Sun Q."/>
            <person name="Li D."/>
        </authorList>
    </citation>
    <scope>NUCLEOTIDE SEQUENCE [LARGE SCALE GENOMIC DNA]</scope>
    <source>
        <strain evidence="2 3">MSJ-6</strain>
    </source>
</reference>
<feature type="transmembrane region" description="Helical" evidence="1">
    <location>
        <begin position="131"/>
        <end position="155"/>
    </location>
</feature>
<feature type="transmembrane region" description="Helical" evidence="1">
    <location>
        <begin position="162"/>
        <end position="184"/>
    </location>
</feature>
<keyword evidence="1" id="KW-1133">Transmembrane helix</keyword>
<dbReference type="Proteomes" id="UP000743001">
    <property type="component" value="Unassembled WGS sequence"/>
</dbReference>
<proteinExistence type="predicted"/>
<evidence type="ECO:0000313" key="2">
    <source>
        <dbReference type="EMBL" id="MBU5671079.1"/>
    </source>
</evidence>
<organism evidence="2 3">
    <name type="scientific">Paenibacillus brevis</name>
    <dbReference type="NCBI Taxonomy" id="2841508"/>
    <lineage>
        <taxon>Bacteria</taxon>
        <taxon>Bacillati</taxon>
        <taxon>Bacillota</taxon>
        <taxon>Bacilli</taxon>
        <taxon>Bacillales</taxon>
        <taxon>Paenibacillaceae</taxon>
        <taxon>Paenibacillus</taxon>
    </lineage>
</organism>
<accession>A0ABS6FLK1</accession>
<protein>
    <submittedName>
        <fullName evidence="2">ABC transporter permease</fullName>
    </submittedName>
</protein>
<evidence type="ECO:0000256" key="1">
    <source>
        <dbReference type="SAM" id="Phobius"/>
    </source>
</evidence>
<keyword evidence="3" id="KW-1185">Reference proteome</keyword>
<dbReference type="Pfam" id="PF12730">
    <property type="entry name" value="ABC2_membrane_4"/>
    <property type="match status" value="1"/>
</dbReference>
<comment type="caution">
    <text evidence="2">The sequence shown here is derived from an EMBL/GenBank/DDBJ whole genome shotgun (WGS) entry which is preliminary data.</text>
</comment>
<name>A0ABS6FLK1_9BACL</name>